<dbReference type="AlphaFoldDB" id="A0A1V6TJR4"/>
<dbReference type="EMBL" id="MLKD01000005">
    <property type="protein sequence ID" value="OQE26244.1"/>
    <property type="molecule type" value="Genomic_DNA"/>
</dbReference>
<dbReference type="OrthoDB" id="10396692at2759"/>
<comment type="caution">
    <text evidence="1">The sequence shown here is derived from an EMBL/GenBank/DDBJ whole genome shotgun (WGS) entry which is preliminary data.</text>
</comment>
<gene>
    <name evidence="1" type="ORF">PENSTE_c005G09235</name>
</gene>
<evidence type="ECO:0000313" key="1">
    <source>
        <dbReference type="EMBL" id="OQE26244.1"/>
    </source>
</evidence>
<keyword evidence="2" id="KW-1185">Reference proteome</keyword>
<protein>
    <submittedName>
        <fullName evidence="1">Uncharacterized protein</fullName>
    </submittedName>
</protein>
<accession>A0A1V6TJR4</accession>
<sequence length="142" mass="15921">MAKDLLSFFASFFWPQSTPNFFYLVISTKEAGSYALNGRFFFAITLCYWRFPEPEYDVQDIEEAEINHGIINRTKLQPREVEGNQPTAADAKTEKIIHEASDSSGVLEADSSNGIQDKNYLLEADSGNAILEADSKDLVEKA</sequence>
<dbReference type="Proteomes" id="UP000191285">
    <property type="component" value="Unassembled WGS sequence"/>
</dbReference>
<name>A0A1V6TJR4_9EURO</name>
<evidence type="ECO:0000313" key="2">
    <source>
        <dbReference type="Proteomes" id="UP000191285"/>
    </source>
</evidence>
<proteinExistence type="predicted"/>
<organism evidence="1 2">
    <name type="scientific">Penicillium steckii</name>
    <dbReference type="NCBI Taxonomy" id="303698"/>
    <lineage>
        <taxon>Eukaryota</taxon>
        <taxon>Fungi</taxon>
        <taxon>Dikarya</taxon>
        <taxon>Ascomycota</taxon>
        <taxon>Pezizomycotina</taxon>
        <taxon>Eurotiomycetes</taxon>
        <taxon>Eurotiomycetidae</taxon>
        <taxon>Eurotiales</taxon>
        <taxon>Aspergillaceae</taxon>
        <taxon>Penicillium</taxon>
    </lineage>
</organism>
<reference evidence="2" key="1">
    <citation type="journal article" date="2017" name="Nat. Microbiol.">
        <title>Global analysis of biosynthetic gene clusters reveals vast potential of secondary metabolite production in Penicillium species.</title>
        <authorList>
            <person name="Nielsen J.C."/>
            <person name="Grijseels S."/>
            <person name="Prigent S."/>
            <person name="Ji B."/>
            <person name="Dainat J."/>
            <person name="Nielsen K.F."/>
            <person name="Frisvad J.C."/>
            <person name="Workman M."/>
            <person name="Nielsen J."/>
        </authorList>
    </citation>
    <scope>NUCLEOTIDE SEQUENCE [LARGE SCALE GENOMIC DNA]</scope>
    <source>
        <strain evidence="2">IBT 24891</strain>
    </source>
</reference>